<reference evidence="1" key="2">
    <citation type="journal article" date="2015" name="Data Brief">
        <title>Shoot transcriptome of the giant reed, Arundo donax.</title>
        <authorList>
            <person name="Barrero R.A."/>
            <person name="Guerrero F.D."/>
            <person name="Moolhuijzen P."/>
            <person name="Goolsby J.A."/>
            <person name="Tidwell J."/>
            <person name="Bellgard S.E."/>
            <person name="Bellgard M.I."/>
        </authorList>
    </citation>
    <scope>NUCLEOTIDE SEQUENCE</scope>
    <source>
        <tissue evidence="1">Shoot tissue taken approximately 20 cm above the soil surface</tissue>
    </source>
</reference>
<dbReference type="EMBL" id="GBRH01178683">
    <property type="protein sequence ID" value="JAE19213.1"/>
    <property type="molecule type" value="Transcribed_RNA"/>
</dbReference>
<sequence length="74" mass="7873">MSSITVTVKALADGPLVGEALLPLKVPHINRTILDMASTMGTGHNLFLPSPSFLVPIFLWEAILMGVDTQAKVS</sequence>
<organism evidence="1">
    <name type="scientific">Arundo donax</name>
    <name type="common">Giant reed</name>
    <name type="synonym">Donax arundinaceus</name>
    <dbReference type="NCBI Taxonomy" id="35708"/>
    <lineage>
        <taxon>Eukaryota</taxon>
        <taxon>Viridiplantae</taxon>
        <taxon>Streptophyta</taxon>
        <taxon>Embryophyta</taxon>
        <taxon>Tracheophyta</taxon>
        <taxon>Spermatophyta</taxon>
        <taxon>Magnoliopsida</taxon>
        <taxon>Liliopsida</taxon>
        <taxon>Poales</taxon>
        <taxon>Poaceae</taxon>
        <taxon>PACMAD clade</taxon>
        <taxon>Arundinoideae</taxon>
        <taxon>Arundineae</taxon>
        <taxon>Arundo</taxon>
    </lineage>
</organism>
<protein>
    <submittedName>
        <fullName evidence="1">Uncharacterized protein</fullName>
    </submittedName>
</protein>
<dbReference type="AlphaFoldDB" id="A0A0A9GEW9"/>
<evidence type="ECO:0000313" key="1">
    <source>
        <dbReference type="EMBL" id="JAE19213.1"/>
    </source>
</evidence>
<accession>A0A0A9GEW9</accession>
<proteinExistence type="predicted"/>
<name>A0A0A9GEW9_ARUDO</name>
<reference evidence="1" key="1">
    <citation type="submission" date="2014-09" db="EMBL/GenBank/DDBJ databases">
        <authorList>
            <person name="Magalhaes I.L.F."/>
            <person name="Oliveira U."/>
            <person name="Santos F.R."/>
            <person name="Vidigal T.H.D.A."/>
            <person name="Brescovit A.D."/>
            <person name="Santos A.J."/>
        </authorList>
    </citation>
    <scope>NUCLEOTIDE SEQUENCE</scope>
    <source>
        <tissue evidence="1">Shoot tissue taken approximately 20 cm above the soil surface</tissue>
    </source>
</reference>